<accession>E9AEX2</accession>
<dbReference type="EMBL" id="FR796431">
    <property type="protein sequence ID" value="CBZ12776.1"/>
    <property type="molecule type" value="Genomic_DNA"/>
</dbReference>
<dbReference type="VEuPathDB" id="TriTrypDB:LmjF.35.1490"/>
<dbReference type="Proteomes" id="UP000000542">
    <property type="component" value="Chromosome 35"/>
</dbReference>
<dbReference type="VEuPathDB" id="TriTrypDB:LMJFC_350021700"/>
<dbReference type="RefSeq" id="XP_003722542.1">
    <property type="nucleotide sequence ID" value="XM_003722494.1"/>
</dbReference>
<dbReference type="VEuPathDB" id="TriTrypDB:LMJLV39_350021400"/>
<reference evidence="1 2" key="2">
    <citation type="journal article" date="2011" name="Genome Res.">
        <title>Chromosome and gene copy number variation allow major structural change between species and strains of Leishmania.</title>
        <authorList>
            <person name="Rogers M.B."/>
            <person name="Hilley J.D."/>
            <person name="Dickens N.J."/>
            <person name="Wilkes J."/>
            <person name="Bates P.A."/>
            <person name="Depledge D.P."/>
            <person name="Harris D."/>
            <person name="Her Y."/>
            <person name="Herzyk P."/>
            <person name="Imamura H."/>
            <person name="Otto T.D."/>
            <person name="Sanders M."/>
            <person name="Seeger K."/>
            <person name="Dujardin J.C."/>
            <person name="Berriman M."/>
            <person name="Smith D.F."/>
            <person name="Hertz-Fowler C."/>
            <person name="Mottram J.C."/>
        </authorList>
    </citation>
    <scope>NUCLEOTIDE SEQUENCE [LARGE SCALE GENOMIC DNA]</scope>
    <source>
        <strain evidence="2">MHOM/IL/81/Friedlin</strain>
    </source>
</reference>
<keyword evidence="2" id="KW-1185">Reference proteome</keyword>
<evidence type="ECO:0000313" key="1">
    <source>
        <dbReference type="EMBL" id="CBZ12776.1"/>
    </source>
</evidence>
<dbReference type="VEuPathDB" id="TriTrypDB:LMJSD75_350020600"/>
<sequence length="141" mass="15556">MTHIGQLYVDRAADAARVDQVYRGQRTSLLLGNHHLRGFFFFDASSGAAAVQAGDGKDNDDEGPRQRCHVFYLSHKVAPFCVPRRYTASSRESVVHGVLVARFSGMERYDHTPLVEQSFYVLNSTDADADAAVPRGQLRGG</sequence>
<reference evidence="1 2" key="1">
    <citation type="journal article" date="2005" name="Science">
        <title>The genome of the kinetoplastid parasite, Leishmania major.</title>
        <authorList>
            <person name="Ivens A.C."/>
            <person name="Peacock C.S."/>
            <person name="Worthey E.A."/>
            <person name="Murphy L."/>
            <person name="Aggarwal G."/>
            <person name="Berriman M."/>
            <person name="Sisk E."/>
            <person name="Rajandream M.A."/>
            <person name="Adlem E."/>
            <person name="Aert R."/>
            <person name="Anupama A."/>
            <person name="Apostolou Z."/>
            <person name="Attipoe P."/>
            <person name="Bason N."/>
            <person name="Bauser C."/>
            <person name="Beck A."/>
            <person name="Beverley S.M."/>
            <person name="Bianchettin G."/>
            <person name="Borzym K."/>
            <person name="Bothe G."/>
            <person name="Bruschi C.V."/>
            <person name="Collins M."/>
            <person name="Cadag E."/>
            <person name="Ciarloni L."/>
            <person name="Clayton C."/>
            <person name="Coulson R.M."/>
            <person name="Cronin A."/>
            <person name="Cruz A.K."/>
            <person name="Davies R.M."/>
            <person name="De Gaudenzi J."/>
            <person name="Dobson D.E."/>
            <person name="Duesterhoeft A."/>
            <person name="Fazelina G."/>
            <person name="Fosker N."/>
            <person name="Frasch A.C."/>
            <person name="Fraser A."/>
            <person name="Fuchs M."/>
            <person name="Gabel C."/>
            <person name="Goble A."/>
            <person name="Goffeau A."/>
            <person name="Harris D."/>
            <person name="Hertz-Fowler C."/>
            <person name="Hilbert H."/>
            <person name="Horn D."/>
            <person name="Huang Y."/>
            <person name="Klages S."/>
            <person name="Knights A."/>
            <person name="Kube M."/>
            <person name="Larke N."/>
            <person name="Litvin L."/>
            <person name="Lord A."/>
            <person name="Louie T."/>
            <person name="Marra M."/>
            <person name="Masuy D."/>
            <person name="Matthews K."/>
            <person name="Michaeli S."/>
            <person name="Mottram J.C."/>
            <person name="Muller-Auer S."/>
            <person name="Munden H."/>
            <person name="Nelson S."/>
            <person name="Norbertczak H."/>
            <person name="Oliver K."/>
            <person name="O'neil S."/>
            <person name="Pentony M."/>
            <person name="Pohl T.M."/>
            <person name="Price C."/>
            <person name="Purnelle B."/>
            <person name="Quail M.A."/>
            <person name="Rabbinowitsch E."/>
            <person name="Reinhardt R."/>
            <person name="Rieger M."/>
            <person name="Rinta J."/>
            <person name="Robben J."/>
            <person name="Robertson L."/>
            <person name="Ruiz J.C."/>
            <person name="Rutter S."/>
            <person name="Saunders D."/>
            <person name="Schafer M."/>
            <person name="Schein J."/>
            <person name="Schwartz D.C."/>
            <person name="Seeger K."/>
            <person name="Seyler A."/>
            <person name="Sharp S."/>
            <person name="Shin H."/>
            <person name="Sivam D."/>
            <person name="Squares R."/>
            <person name="Squares S."/>
            <person name="Tosato V."/>
            <person name="Vogt C."/>
            <person name="Volckaert G."/>
            <person name="Wambutt R."/>
            <person name="Warren T."/>
            <person name="Wedler H."/>
            <person name="Woodward J."/>
            <person name="Zhou S."/>
            <person name="Zimmermann W."/>
            <person name="Smith D.F."/>
            <person name="Blackwell J.M."/>
            <person name="Stuart K.D."/>
            <person name="Barrell B."/>
            <person name="Myler P.J."/>
        </authorList>
    </citation>
    <scope>NUCLEOTIDE SEQUENCE [LARGE SCALE GENOMIC DNA]</scope>
    <source>
        <strain evidence="2">MHOM/IL/81/Friedlin</strain>
    </source>
</reference>
<gene>
    <name evidence="1" type="ORF">LMJF_35_1490</name>
</gene>
<organism evidence="1 2">
    <name type="scientific">Leishmania major</name>
    <dbReference type="NCBI Taxonomy" id="5664"/>
    <lineage>
        <taxon>Eukaryota</taxon>
        <taxon>Discoba</taxon>
        <taxon>Euglenozoa</taxon>
        <taxon>Kinetoplastea</taxon>
        <taxon>Metakinetoplastina</taxon>
        <taxon>Trypanosomatida</taxon>
        <taxon>Trypanosomatidae</taxon>
        <taxon>Leishmaniinae</taxon>
        <taxon>Leishmania</taxon>
    </lineage>
</organism>
<evidence type="ECO:0000313" key="2">
    <source>
        <dbReference type="Proteomes" id="UP000000542"/>
    </source>
</evidence>
<dbReference type="KEGG" id="lma:LMJF_35_1490"/>
<dbReference type="AlphaFoldDB" id="E9AEX2"/>
<name>E9AEX2_LEIMA</name>
<dbReference type="GeneID" id="12982376"/>
<dbReference type="HOGENOM" id="CLU_1829062_0_0_1"/>
<dbReference type="InParanoid" id="E9AEX2"/>
<protein>
    <submittedName>
        <fullName evidence="1">Uncharacterized protein</fullName>
    </submittedName>
</protein>
<proteinExistence type="predicted"/>